<dbReference type="Proteomes" id="UP001172457">
    <property type="component" value="Chromosome 6"/>
</dbReference>
<dbReference type="PANTHER" id="PTHR37984">
    <property type="entry name" value="PROTEIN CBG26694"/>
    <property type="match status" value="1"/>
</dbReference>
<reference evidence="1" key="1">
    <citation type="submission" date="2023-03" db="EMBL/GenBank/DDBJ databases">
        <title>Chromosome-scale reference genome and RAD-based genetic map of yellow starthistle (Centaurea solstitialis) reveal putative structural variation and QTLs associated with invader traits.</title>
        <authorList>
            <person name="Reatini B."/>
            <person name="Cang F.A."/>
            <person name="Jiang Q."/>
            <person name="Mckibben M.T.W."/>
            <person name="Barker M.S."/>
            <person name="Rieseberg L.H."/>
            <person name="Dlugosch K.M."/>
        </authorList>
    </citation>
    <scope>NUCLEOTIDE SEQUENCE</scope>
    <source>
        <strain evidence="1">CAN-66</strain>
        <tissue evidence="1">Leaf</tissue>
    </source>
</reference>
<dbReference type="InterPro" id="IPR043502">
    <property type="entry name" value="DNA/RNA_pol_sf"/>
</dbReference>
<proteinExistence type="predicted"/>
<comment type="caution">
    <text evidence="1">The sequence shown here is derived from an EMBL/GenBank/DDBJ whole genome shotgun (WGS) entry which is preliminary data.</text>
</comment>
<dbReference type="PANTHER" id="PTHR37984:SF5">
    <property type="entry name" value="PROTEIN NYNRIN-LIKE"/>
    <property type="match status" value="1"/>
</dbReference>
<dbReference type="AlphaFoldDB" id="A0AA38SMP0"/>
<protein>
    <recommendedName>
        <fullName evidence="3">Reverse transcriptase</fullName>
    </recommendedName>
</protein>
<dbReference type="InterPro" id="IPR050951">
    <property type="entry name" value="Retrovirus_Pol_polyprotein"/>
</dbReference>
<evidence type="ECO:0008006" key="3">
    <source>
        <dbReference type="Google" id="ProtNLM"/>
    </source>
</evidence>
<organism evidence="1 2">
    <name type="scientific">Centaurea solstitialis</name>
    <name type="common">yellow star-thistle</name>
    <dbReference type="NCBI Taxonomy" id="347529"/>
    <lineage>
        <taxon>Eukaryota</taxon>
        <taxon>Viridiplantae</taxon>
        <taxon>Streptophyta</taxon>
        <taxon>Embryophyta</taxon>
        <taxon>Tracheophyta</taxon>
        <taxon>Spermatophyta</taxon>
        <taxon>Magnoliopsida</taxon>
        <taxon>eudicotyledons</taxon>
        <taxon>Gunneridae</taxon>
        <taxon>Pentapetalae</taxon>
        <taxon>asterids</taxon>
        <taxon>campanulids</taxon>
        <taxon>Asterales</taxon>
        <taxon>Asteraceae</taxon>
        <taxon>Carduoideae</taxon>
        <taxon>Cardueae</taxon>
        <taxon>Centaureinae</taxon>
        <taxon>Centaurea</taxon>
    </lineage>
</organism>
<dbReference type="Gene3D" id="3.30.70.270">
    <property type="match status" value="1"/>
</dbReference>
<dbReference type="SUPFAM" id="SSF56672">
    <property type="entry name" value="DNA/RNA polymerases"/>
    <property type="match status" value="1"/>
</dbReference>
<name>A0AA38SMP0_9ASTR</name>
<evidence type="ECO:0000313" key="2">
    <source>
        <dbReference type="Proteomes" id="UP001172457"/>
    </source>
</evidence>
<accession>A0AA38SMP0</accession>
<evidence type="ECO:0000313" key="1">
    <source>
        <dbReference type="EMBL" id="KAJ9544689.1"/>
    </source>
</evidence>
<dbReference type="InterPro" id="IPR043128">
    <property type="entry name" value="Rev_trsase/Diguanyl_cyclase"/>
</dbReference>
<gene>
    <name evidence="1" type="ORF">OSB04_024396</name>
</gene>
<dbReference type="EMBL" id="JARYMX010000006">
    <property type="protein sequence ID" value="KAJ9544689.1"/>
    <property type="molecule type" value="Genomic_DNA"/>
</dbReference>
<keyword evidence="2" id="KW-1185">Reference proteome</keyword>
<sequence length="164" mass="18896">MIEDCMEVFMEDFSVFGNSLDDCLHSLDRVLARCEESHLVLNWEKCHFMVREGIVLGHKILKDGLEVDKAKIDTIWKLHPPTNIKGVRSFLVIMPLVQFLGPEFKPDAKPRVRRWILLLQEFDIEVRDKKGAENLAADHLSRLENPDLDSGGIEVISVRNYVQN</sequence>